<keyword evidence="3" id="KW-1185">Reference proteome</keyword>
<sequence>MSFMNKVKNAISNHQSSGKRSSVENQTNDTGLHQDSNMNKGPSGKFLKPKSDWIANSRQMPAMHTDLQMLATAWGQAATIPT</sequence>
<dbReference type="Proteomes" id="UP001150941">
    <property type="component" value="Unassembled WGS sequence"/>
</dbReference>
<protein>
    <submittedName>
        <fullName evidence="2">Uncharacterized protein</fullName>
    </submittedName>
</protein>
<dbReference type="EMBL" id="JAPQKS010000003">
    <property type="protein sequence ID" value="KAJ5239629.1"/>
    <property type="molecule type" value="Genomic_DNA"/>
</dbReference>
<accession>A0A9W9P7Z4</accession>
<reference evidence="2" key="2">
    <citation type="journal article" date="2023" name="IMA Fungus">
        <title>Comparative genomic study of the Penicillium genus elucidates a diverse pangenome and 15 lateral gene transfer events.</title>
        <authorList>
            <person name="Petersen C."/>
            <person name="Sorensen T."/>
            <person name="Nielsen M.R."/>
            <person name="Sondergaard T.E."/>
            <person name="Sorensen J.L."/>
            <person name="Fitzpatrick D.A."/>
            <person name="Frisvad J.C."/>
            <person name="Nielsen K.L."/>
        </authorList>
    </citation>
    <scope>NUCLEOTIDE SEQUENCE</scope>
    <source>
        <strain evidence="2">IBT 19713</strain>
    </source>
</reference>
<organism evidence="2 3">
    <name type="scientific">Penicillium chermesinum</name>
    <dbReference type="NCBI Taxonomy" id="63820"/>
    <lineage>
        <taxon>Eukaryota</taxon>
        <taxon>Fungi</taxon>
        <taxon>Dikarya</taxon>
        <taxon>Ascomycota</taxon>
        <taxon>Pezizomycotina</taxon>
        <taxon>Eurotiomycetes</taxon>
        <taxon>Eurotiomycetidae</taxon>
        <taxon>Eurotiales</taxon>
        <taxon>Aspergillaceae</taxon>
        <taxon>Penicillium</taxon>
    </lineage>
</organism>
<gene>
    <name evidence="2" type="ORF">N7468_004248</name>
</gene>
<comment type="caution">
    <text evidence="2">The sequence shown here is derived from an EMBL/GenBank/DDBJ whole genome shotgun (WGS) entry which is preliminary data.</text>
</comment>
<proteinExistence type="predicted"/>
<evidence type="ECO:0000256" key="1">
    <source>
        <dbReference type="SAM" id="MobiDB-lite"/>
    </source>
</evidence>
<evidence type="ECO:0000313" key="2">
    <source>
        <dbReference type="EMBL" id="KAJ5239629.1"/>
    </source>
</evidence>
<name>A0A9W9P7Z4_9EURO</name>
<dbReference type="AlphaFoldDB" id="A0A9W9P7Z4"/>
<feature type="compositionally biased region" description="Polar residues" evidence="1">
    <location>
        <begin position="10"/>
        <end position="40"/>
    </location>
</feature>
<dbReference type="GeneID" id="83200848"/>
<dbReference type="RefSeq" id="XP_058332548.1">
    <property type="nucleotide sequence ID" value="XM_058473545.1"/>
</dbReference>
<evidence type="ECO:0000313" key="3">
    <source>
        <dbReference type="Proteomes" id="UP001150941"/>
    </source>
</evidence>
<feature type="region of interest" description="Disordered" evidence="1">
    <location>
        <begin position="1"/>
        <end position="53"/>
    </location>
</feature>
<reference evidence="2" key="1">
    <citation type="submission" date="2022-11" db="EMBL/GenBank/DDBJ databases">
        <authorList>
            <person name="Petersen C."/>
        </authorList>
    </citation>
    <scope>NUCLEOTIDE SEQUENCE</scope>
    <source>
        <strain evidence="2">IBT 19713</strain>
    </source>
</reference>